<reference evidence="2 3" key="1">
    <citation type="submission" date="2019-03" db="EMBL/GenBank/DDBJ databases">
        <title>First draft genome of Liparis tanakae, snailfish: a comprehensive survey of snailfish specific genes.</title>
        <authorList>
            <person name="Kim W."/>
            <person name="Song I."/>
            <person name="Jeong J.-H."/>
            <person name="Kim D."/>
            <person name="Kim S."/>
            <person name="Ryu S."/>
            <person name="Song J.Y."/>
            <person name="Lee S.K."/>
        </authorList>
    </citation>
    <scope>NUCLEOTIDE SEQUENCE [LARGE SCALE GENOMIC DNA]</scope>
    <source>
        <tissue evidence="2">Muscle</tissue>
    </source>
</reference>
<feature type="compositionally biased region" description="Low complexity" evidence="1">
    <location>
        <begin position="49"/>
        <end position="64"/>
    </location>
</feature>
<feature type="region of interest" description="Disordered" evidence="1">
    <location>
        <begin position="30"/>
        <end position="72"/>
    </location>
</feature>
<dbReference type="AlphaFoldDB" id="A0A4Z2FUL2"/>
<dbReference type="EMBL" id="SRLO01000876">
    <property type="protein sequence ID" value="TNN44918.1"/>
    <property type="molecule type" value="Genomic_DNA"/>
</dbReference>
<comment type="caution">
    <text evidence="2">The sequence shown here is derived from an EMBL/GenBank/DDBJ whole genome shotgun (WGS) entry which is preliminary data.</text>
</comment>
<keyword evidence="3" id="KW-1185">Reference proteome</keyword>
<accession>A0A4Z2FUL2</accession>
<evidence type="ECO:0000256" key="1">
    <source>
        <dbReference type="SAM" id="MobiDB-lite"/>
    </source>
</evidence>
<protein>
    <submittedName>
        <fullName evidence="2">Uncharacterized protein</fullName>
    </submittedName>
</protein>
<name>A0A4Z2FUL2_9TELE</name>
<proteinExistence type="predicted"/>
<organism evidence="2 3">
    <name type="scientific">Liparis tanakae</name>
    <name type="common">Tanaka's snailfish</name>
    <dbReference type="NCBI Taxonomy" id="230148"/>
    <lineage>
        <taxon>Eukaryota</taxon>
        <taxon>Metazoa</taxon>
        <taxon>Chordata</taxon>
        <taxon>Craniata</taxon>
        <taxon>Vertebrata</taxon>
        <taxon>Euteleostomi</taxon>
        <taxon>Actinopterygii</taxon>
        <taxon>Neopterygii</taxon>
        <taxon>Teleostei</taxon>
        <taxon>Neoteleostei</taxon>
        <taxon>Acanthomorphata</taxon>
        <taxon>Eupercaria</taxon>
        <taxon>Perciformes</taxon>
        <taxon>Cottioidei</taxon>
        <taxon>Cottales</taxon>
        <taxon>Liparidae</taxon>
        <taxon>Liparis</taxon>
    </lineage>
</organism>
<evidence type="ECO:0000313" key="2">
    <source>
        <dbReference type="EMBL" id="TNN44918.1"/>
    </source>
</evidence>
<gene>
    <name evidence="2" type="ORF">EYF80_044853</name>
</gene>
<dbReference type="Proteomes" id="UP000314294">
    <property type="component" value="Unassembled WGS sequence"/>
</dbReference>
<sequence length="72" mass="8431">MTKTLSWRLQTYESYRHTFTLILAHMMEVMRPEPDPNPDLNPDLHPDQNPDLNPDLNPDQNPDQMGLQDLDC</sequence>
<evidence type="ECO:0000313" key="3">
    <source>
        <dbReference type="Proteomes" id="UP000314294"/>
    </source>
</evidence>